<organism evidence="1 2">
    <name type="scientific">Kingella denitrificans ATCC 33394</name>
    <dbReference type="NCBI Taxonomy" id="888741"/>
    <lineage>
        <taxon>Bacteria</taxon>
        <taxon>Pseudomonadati</taxon>
        <taxon>Pseudomonadota</taxon>
        <taxon>Betaproteobacteria</taxon>
        <taxon>Neisseriales</taxon>
        <taxon>Neisseriaceae</taxon>
        <taxon>Kingella</taxon>
    </lineage>
</organism>
<proteinExistence type="predicted"/>
<dbReference type="EMBL" id="AEWV01000042">
    <property type="protein sequence ID" value="EGC16382.1"/>
    <property type="molecule type" value="Genomic_DNA"/>
</dbReference>
<dbReference type="HOGENOM" id="CLU_3290969_0_0_4"/>
<evidence type="ECO:0000313" key="2">
    <source>
        <dbReference type="Proteomes" id="UP000004088"/>
    </source>
</evidence>
<sequence length="40" mass="4438">MISYCKLNNNFKIAWCCAAIPTLGLSPVLQAAFYSELKSQ</sequence>
<reference evidence="1 2" key="1">
    <citation type="submission" date="2011-01" db="EMBL/GenBank/DDBJ databases">
        <authorList>
            <person name="Muzny D."/>
            <person name="Qin X."/>
            <person name="Deng J."/>
            <person name="Jiang H."/>
            <person name="Liu Y."/>
            <person name="Qu J."/>
            <person name="Song X.-Z."/>
            <person name="Zhang L."/>
            <person name="Thornton R."/>
            <person name="Coyle M."/>
            <person name="Francisco L."/>
            <person name="Jackson L."/>
            <person name="Javaid M."/>
            <person name="Korchina V."/>
            <person name="Kovar C."/>
            <person name="Mata R."/>
            <person name="Mathew T."/>
            <person name="Ngo R."/>
            <person name="Nguyen L."/>
            <person name="Nguyen N."/>
            <person name="Okwuonu G."/>
            <person name="Ongeri F."/>
            <person name="Pham C."/>
            <person name="Simmons D."/>
            <person name="Wilczek-Boney K."/>
            <person name="Hale W."/>
            <person name="Jakkamsetti A."/>
            <person name="Pham P."/>
            <person name="Ruth R."/>
            <person name="San Lucas F."/>
            <person name="Warren J."/>
            <person name="Zhang J."/>
            <person name="Zhao Z."/>
            <person name="Zhou C."/>
            <person name="Zhu D."/>
            <person name="Lee S."/>
            <person name="Bess C."/>
            <person name="Blankenburg K."/>
            <person name="Forbes L."/>
            <person name="Fu Q."/>
            <person name="Gubbala S."/>
            <person name="Hirani K."/>
            <person name="Jayaseelan J.C."/>
            <person name="Lara F."/>
            <person name="Munidasa M."/>
            <person name="Palculict T."/>
            <person name="Patil S."/>
            <person name="Pu L.-L."/>
            <person name="Saada N."/>
            <person name="Tang L."/>
            <person name="Weissenberger G."/>
            <person name="Zhu Y."/>
            <person name="Hemphill L."/>
            <person name="Shang Y."/>
            <person name="Youmans B."/>
            <person name="Ayvaz T."/>
            <person name="Ross M."/>
            <person name="Santibanez J."/>
            <person name="Aqrawi P."/>
            <person name="Gross S."/>
            <person name="Joshi V."/>
            <person name="Fowler G."/>
            <person name="Nazareth L."/>
            <person name="Reid J."/>
            <person name="Worley K."/>
            <person name="Petrosino J."/>
            <person name="Highlander S."/>
            <person name="Gibbs R."/>
        </authorList>
    </citation>
    <scope>NUCLEOTIDE SEQUENCE [LARGE SCALE GENOMIC DNA]</scope>
    <source>
        <strain evidence="1 2">ATCC 33394</strain>
    </source>
</reference>
<name>F0F282_9NEIS</name>
<accession>F0F282</accession>
<protein>
    <submittedName>
        <fullName evidence="1">Uncharacterized protein</fullName>
    </submittedName>
</protein>
<evidence type="ECO:0000313" key="1">
    <source>
        <dbReference type="EMBL" id="EGC16382.1"/>
    </source>
</evidence>
<gene>
    <name evidence="1" type="ORF">HMPREF9098_2217</name>
</gene>
<dbReference type="Proteomes" id="UP000004088">
    <property type="component" value="Unassembled WGS sequence"/>
</dbReference>
<comment type="caution">
    <text evidence="1">The sequence shown here is derived from an EMBL/GenBank/DDBJ whole genome shotgun (WGS) entry which is preliminary data.</text>
</comment>
<dbReference type="AlphaFoldDB" id="F0F282"/>
<keyword evidence="2" id="KW-1185">Reference proteome</keyword>